<dbReference type="AlphaFoldDB" id="A0A317PJI6"/>
<dbReference type="EMBL" id="QGTR01000003">
    <property type="protein sequence ID" value="PWW00622.1"/>
    <property type="molecule type" value="Genomic_DNA"/>
</dbReference>
<protein>
    <submittedName>
        <fullName evidence="5">Ca2+-binding RTX toxin-like protein</fullName>
    </submittedName>
</protein>
<accession>A0A317PJI6</accession>
<dbReference type="Gene3D" id="2.60.40.60">
    <property type="entry name" value="Cadherins"/>
    <property type="match status" value="2"/>
</dbReference>
<dbReference type="GO" id="GO:0005509">
    <property type="term" value="F:calcium ion binding"/>
    <property type="evidence" value="ECO:0007669"/>
    <property type="project" value="InterPro"/>
</dbReference>
<evidence type="ECO:0000313" key="6">
    <source>
        <dbReference type="Proteomes" id="UP000246352"/>
    </source>
</evidence>
<dbReference type="PROSITE" id="PS00330">
    <property type="entry name" value="HEMOLYSIN_CALCIUM"/>
    <property type="match status" value="4"/>
</dbReference>
<dbReference type="InterPro" id="IPR002126">
    <property type="entry name" value="Cadherin-like_dom"/>
</dbReference>
<dbReference type="CDD" id="cd11304">
    <property type="entry name" value="Cadherin_repeat"/>
    <property type="match status" value="3"/>
</dbReference>
<keyword evidence="6" id="KW-1185">Reference proteome</keyword>
<feature type="domain" description="Cadherin" evidence="4">
    <location>
        <begin position="450"/>
        <end position="540"/>
    </location>
</feature>
<dbReference type="PROSITE" id="PS50268">
    <property type="entry name" value="CADHERIN_2"/>
    <property type="match status" value="2"/>
</dbReference>
<evidence type="ECO:0000256" key="2">
    <source>
        <dbReference type="ARBA" id="ARBA00022525"/>
    </source>
</evidence>
<proteinExistence type="predicted"/>
<dbReference type="InterPro" id="IPR015919">
    <property type="entry name" value="Cadherin-like_sf"/>
</dbReference>
<dbReference type="InterPro" id="IPR011049">
    <property type="entry name" value="Serralysin-like_metalloprot_C"/>
</dbReference>
<evidence type="ECO:0000313" key="5">
    <source>
        <dbReference type="EMBL" id="PWW00622.1"/>
    </source>
</evidence>
<dbReference type="Gene3D" id="2.150.10.10">
    <property type="entry name" value="Serralysin-like metalloprotease, C-terminal"/>
    <property type="match status" value="3"/>
</dbReference>
<dbReference type="SUPFAM" id="SSF49313">
    <property type="entry name" value="Cadherin-like"/>
    <property type="match status" value="3"/>
</dbReference>
<dbReference type="PROSITE" id="PS52031">
    <property type="entry name" value="GG_LECTIN"/>
    <property type="match status" value="1"/>
</dbReference>
<feature type="non-terminal residue" evidence="5">
    <location>
        <position position="1"/>
    </location>
</feature>
<organism evidence="5 6">
    <name type="scientific">Hoeflea marina</name>
    <dbReference type="NCBI Taxonomy" id="274592"/>
    <lineage>
        <taxon>Bacteria</taxon>
        <taxon>Pseudomonadati</taxon>
        <taxon>Pseudomonadota</taxon>
        <taxon>Alphaproteobacteria</taxon>
        <taxon>Hyphomicrobiales</taxon>
        <taxon>Rhizobiaceae</taxon>
        <taxon>Hoeflea</taxon>
    </lineage>
</organism>
<dbReference type="InterPro" id="IPR001343">
    <property type="entry name" value="Hemolysn_Ca-bd"/>
</dbReference>
<feature type="region of interest" description="Disordered" evidence="3">
    <location>
        <begin position="535"/>
        <end position="560"/>
    </location>
</feature>
<evidence type="ECO:0000256" key="3">
    <source>
        <dbReference type="SAM" id="MobiDB-lite"/>
    </source>
</evidence>
<dbReference type="Pfam" id="PF00028">
    <property type="entry name" value="Cadherin"/>
    <property type="match status" value="2"/>
</dbReference>
<dbReference type="SMART" id="SM00112">
    <property type="entry name" value="CA"/>
    <property type="match status" value="3"/>
</dbReference>
<dbReference type="GO" id="GO:0007156">
    <property type="term" value="P:homophilic cell adhesion via plasma membrane adhesion molecules"/>
    <property type="evidence" value="ECO:0007669"/>
    <property type="project" value="InterPro"/>
</dbReference>
<feature type="compositionally biased region" description="Polar residues" evidence="3">
    <location>
        <begin position="540"/>
        <end position="550"/>
    </location>
</feature>
<evidence type="ECO:0000256" key="1">
    <source>
        <dbReference type="ARBA" id="ARBA00004613"/>
    </source>
</evidence>
<keyword evidence="2" id="KW-0964">Secreted</keyword>
<dbReference type="PANTHER" id="PTHR38340:SF1">
    <property type="entry name" value="S-LAYER PROTEIN"/>
    <property type="match status" value="1"/>
</dbReference>
<dbReference type="PRINTS" id="PR00313">
    <property type="entry name" value="CABNDNGRPT"/>
</dbReference>
<sequence length="1043" mass="105759">FDYETEASIDIVVTATSQDGSTSTQTFTLAVQNISDMAPTDITFTGGTLRETVVSGGSIDGAYDPSGSTVAVLSTTDADGPDDGFVYVITSDPSGHFEIVDNEIRVESGQSIDFESQTGFDVTVEVTDAGGFSHSETIRLTVEDYNGSFTAGNGGETATGTSEEDVLAGGAGNDVLGGGAGDDILLGNAGNDTLRGGAGDDAIHGAGEAPDVSMKSAGLDMASPSSYIVTPDGVSHSITRGYKVIVMDAAGNVTAEGQFDTYVDPANAAAMVNFLNGIADGSYVAIATFDEPRGNVSTNPTVVAALERVGVDATTIVNLEYRSAFSFYGHIDASGAATEIASAYQPKTGTPVYIDTDAGTDTVVYSGNLADYSVSDLGNGIYQVTDNRPGSPDGTDTLHGIESLQFADQTLTPYAALPNHAPTNITYTGGTVKETVISGGSIGSAYNASGVTVATLSTTDEDVGDTHTYTITSDPSGHFAIVGNQLQVKTGQTLDYETAPSHSVTVQTTDAHGATYSRVITINVTDYEGSYTAGNGGETITGTSEENTLTGGTGNDDIRGGVGNDAINAGAGNDKIRLQSGIDTINGGSGTDILDIWVDGGVTVNLATGQVSGSGLDGTTVTGIETVWGGIGNDTLIGSGSADTLYGFDGNDTISGGAGNDVLMGENGNDRLTGGAGNDDIQGGAGTDTVVYSGNRSDYSVRLAAGVYTVVDLRSTSPEGTDTVRTVENFEFADGTYTTATILGGAPTDMRFTPNAGLGNASSTITAGTVLFSVASVTDPDPGDRFTYSLVNNPYGAFTINAGTGAIAIGFDQGPVNSTSTVTVMATDNSGNTYQEVVNIYSGDGANSALTGSGTGFYVSAGGSDTITAGAGEDMIFSGTGNDNVSAGAGNDIVYMGDGNDRFDTQFGHADDDDGNDHIDGGAGVDDIWAGGGDDILVGGTGNDLLEGEAGNDTFLYNAGDGSDTVHGGLGWTDTIELQGMNGAIAINGQTVTGQGWTLELDSASTIDSQAGESLHFSADAHGTITFTDGAVMTFTGIEKLDW</sequence>
<dbReference type="Pfam" id="PF15711">
    <property type="entry name" value="ILEI"/>
    <property type="match status" value="1"/>
</dbReference>
<dbReference type="InterPro" id="IPR039477">
    <property type="entry name" value="ILEI/PANDER_dom"/>
</dbReference>
<dbReference type="GO" id="GO:0016020">
    <property type="term" value="C:membrane"/>
    <property type="evidence" value="ECO:0007669"/>
    <property type="project" value="InterPro"/>
</dbReference>
<dbReference type="PANTHER" id="PTHR38340">
    <property type="entry name" value="S-LAYER PROTEIN"/>
    <property type="match status" value="1"/>
</dbReference>
<reference evidence="5 6" key="1">
    <citation type="submission" date="2018-05" db="EMBL/GenBank/DDBJ databases">
        <title>Genomic Encyclopedia of Type Strains, Phase IV (KMG-IV): sequencing the most valuable type-strain genomes for metagenomic binning, comparative biology and taxonomic classification.</title>
        <authorList>
            <person name="Goeker M."/>
        </authorList>
    </citation>
    <scope>NUCLEOTIDE SEQUENCE [LARGE SCALE GENOMIC DNA]</scope>
    <source>
        <strain evidence="5 6">DSM 16791</strain>
    </source>
</reference>
<dbReference type="InterPro" id="IPR050557">
    <property type="entry name" value="RTX_toxin/Mannuronan_C5-epim"/>
</dbReference>
<evidence type="ECO:0000259" key="4">
    <source>
        <dbReference type="PROSITE" id="PS50268"/>
    </source>
</evidence>
<dbReference type="GO" id="GO:0005576">
    <property type="term" value="C:extracellular region"/>
    <property type="evidence" value="ECO:0007669"/>
    <property type="project" value="UniProtKB-SubCell"/>
</dbReference>
<dbReference type="SUPFAM" id="SSF51120">
    <property type="entry name" value="beta-Roll"/>
    <property type="match status" value="4"/>
</dbReference>
<dbReference type="Pfam" id="PF00353">
    <property type="entry name" value="HemolysinCabind"/>
    <property type="match status" value="6"/>
</dbReference>
<feature type="region of interest" description="Disordered" evidence="3">
    <location>
        <begin position="665"/>
        <end position="684"/>
    </location>
</feature>
<gene>
    <name evidence="5" type="ORF">DFR52_103830</name>
</gene>
<dbReference type="InterPro" id="IPR018511">
    <property type="entry name" value="Hemolysin-typ_Ca-bd_CS"/>
</dbReference>
<dbReference type="Proteomes" id="UP000246352">
    <property type="component" value="Unassembled WGS sequence"/>
</dbReference>
<name>A0A317PJI6_9HYPH</name>
<feature type="domain" description="Cadherin" evidence="4">
    <location>
        <begin position="65"/>
        <end position="158"/>
    </location>
</feature>
<comment type="subcellular location">
    <subcellularLocation>
        <location evidence="1">Secreted</location>
    </subcellularLocation>
</comment>
<comment type="caution">
    <text evidence="5">The sequence shown here is derived from an EMBL/GenBank/DDBJ whole genome shotgun (WGS) entry which is preliminary data.</text>
</comment>